<protein>
    <recommendedName>
        <fullName evidence="3">Zinc finger protein</fullName>
    </recommendedName>
</protein>
<comment type="caution">
    <text evidence="1">The sequence shown here is derived from an EMBL/GenBank/DDBJ whole genome shotgun (WGS) entry which is preliminary data.</text>
</comment>
<proteinExistence type="predicted"/>
<dbReference type="InterPro" id="IPR036236">
    <property type="entry name" value="Znf_C2H2_sf"/>
</dbReference>
<dbReference type="EMBL" id="JARAKH010001237">
    <property type="protein sequence ID" value="KAK8373315.1"/>
    <property type="molecule type" value="Genomic_DNA"/>
</dbReference>
<dbReference type="SUPFAM" id="SSF57667">
    <property type="entry name" value="beta-beta-alpha zinc fingers"/>
    <property type="match status" value="1"/>
</dbReference>
<dbReference type="Proteomes" id="UP001487740">
    <property type="component" value="Unassembled WGS sequence"/>
</dbReference>
<keyword evidence="2" id="KW-1185">Reference proteome</keyword>
<dbReference type="AlphaFoldDB" id="A0AAW0SD90"/>
<dbReference type="PANTHER" id="PTHR21020:SF0">
    <property type="entry name" value="ZINC FINGER PROTEIN 800"/>
    <property type="match status" value="1"/>
</dbReference>
<evidence type="ECO:0008006" key="3">
    <source>
        <dbReference type="Google" id="ProtNLM"/>
    </source>
</evidence>
<gene>
    <name evidence="1" type="ORF">O3P69_012581</name>
</gene>
<organism evidence="1 2">
    <name type="scientific">Scylla paramamosain</name>
    <name type="common">Mud crab</name>
    <dbReference type="NCBI Taxonomy" id="85552"/>
    <lineage>
        <taxon>Eukaryota</taxon>
        <taxon>Metazoa</taxon>
        <taxon>Ecdysozoa</taxon>
        <taxon>Arthropoda</taxon>
        <taxon>Crustacea</taxon>
        <taxon>Multicrustacea</taxon>
        <taxon>Malacostraca</taxon>
        <taxon>Eumalacostraca</taxon>
        <taxon>Eucarida</taxon>
        <taxon>Decapoda</taxon>
        <taxon>Pleocyemata</taxon>
        <taxon>Brachyura</taxon>
        <taxon>Eubrachyura</taxon>
        <taxon>Portunoidea</taxon>
        <taxon>Portunidae</taxon>
        <taxon>Portuninae</taxon>
        <taxon>Scylla</taxon>
    </lineage>
</organism>
<dbReference type="PANTHER" id="PTHR21020">
    <property type="entry name" value="ZINC FINGER PROTEIN 800"/>
    <property type="match status" value="1"/>
</dbReference>
<dbReference type="InterPro" id="IPR039149">
    <property type="entry name" value="ZNF800"/>
</dbReference>
<evidence type="ECO:0000313" key="2">
    <source>
        <dbReference type="Proteomes" id="UP001487740"/>
    </source>
</evidence>
<reference evidence="1 2" key="1">
    <citation type="submission" date="2023-03" db="EMBL/GenBank/DDBJ databases">
        <title>High-quality genome of Scylla paramamosain provides insights in environmental adaptation.</title>
        <authorList>
            <person name="Zhang L."/>
        </authorList>
    </citation>
    <scope>NUCLEOTIDE SEQUENCE [LARGE SCALE GENOMIC DNA]</scope>
    <source>
        <strain evidence="1">LZ_2023a</strain>
        <tissue evidence="1">Muscle</tissue>
    </source>
</reference>
<sequence length="182" mass="20563">MCPVVEDWVCGVGGRGQETRKIRPKEEEENKSKEERIRERVEVQGCHLLQHVMTVLELPEDPDYSLKKSIDASVNEVVNVAYSLKKSIDASVNEVVNVAKLLLTATDEVRSIGASVNGVVNVAELLLTATDEVRKLIFNECDMVLQCKVCKILFSSVDNFLMHKRIYCQEEFADRTLLHRVS</sequence>
<name>A0AAW0SD90_SCYPA</name>
<accession>A0AAW0SD90</accession>
<evidence type="ECO:0000313" key="1">
    <source>
        <dbReference type="EMBL" id="KAK8373315.1"/>
    </source>
</evidence>